<evidence type="ECO:0000259" key="1">
    <source>
        <dbReference type="SMART" id="SM00421"/>
    </source>
</evidence>
<comment type="caution">
    <text evidence="2">The sequence shown here is derived from an EMBL/GenBank/DDBJ whole genome shotgun (WGS) entry which is preliminary data.</text>
</comment>
<dbReference type="InterPro" id="IPR000792">
    <property type="entry name" value="Tscrpt_reg_LuxR_C"/>
</dbReference>
<reference evidence="2 3" key="1">
    <citation type="submission" date="2018-07" db="EMBL/GenBank/DDBJ databases">
        <title>Genomic Encyclopedia of Type Strains, Phase IV (KMG-IV): sequencing the most valuable type-strain genomes for metagenomic binning, comparative biology and taxonomic classification.</title>
        <authorList>
            <person name="Goeker M."/>
        </authorList>
    </citation>
    <scope>NUCLEOTIDE SEQUENCE [LARGE SCALE GENOMIC DNA]</scope>
    <source>
        <strain evidence="2 3">DSM 21634</strain>
    </source>
</reference>
<dbReference type="GO" id="GO:0006355">
    <property type="term" value="P:regulation of DNA-templated transcription"/>
    <property type="evidence" value="ECO:0007669"/>
    <property type="project" value="InterPro"/>
</dbReference>
<evidence type="ECO:0000313" key="2">
    <source>
        <dbReference type="EMBL" id="RCW68208.1"/>
    </source>
</evidence>
<dbReference type="Proteomes" id="UP000252884">
    <property type="component" value="Unassembled WGS sequence"/>
</dbReference>
<keyword evidence="3" id="KW-1185">Reference proteome</keyword>
<dbReference type="InterPro" id="IPR016032">
    <property type="entry name" value="Sig_transdc_resp-reg_C-effctor"/>
</dbReference>
<accession>A0A368XME4</accession>
<feature type="domain" description="HTH luxR-type" evidence="1">
    <location>
        <begin position="327"/>
        <end position="384"/>
    </location>
</feature>
<sequence>MAAQGAYGMSVLGLQRAQLVASVYDAALQPSRWRDFLSELVFATGSTTGLIWGHDFSQRTVTVSGRTSDALFASVGFSELALAQFDAHYGALNVWLQDPALHVGGTVVHGEMLFPNKQLKQTEYWTDWLRPQDIFYTSAAIVERTPERSLNATVCRPEAAGPYSEQELGILAELMPHLQSGFALHRRLRDLDALAGASTAVLDRMPLGVALLDESGVLIHHNTRAKQLLDGAADMLAVRGGRLVCSRPRENDKLAALVRAAVRTGLADSGSAGGALRLQHLGGDTLHLLVTPLPSWSGPFGLRSAAAVFLSRPEDSVGSLAKALQQVYQMTPAECRLTEALVNGLSPKEYCVQAGISISTVRTQIRTATAKVGARRQVDLVRTVLLGPAALSRPAGLWR</sequence>
<organism evidence="2 3">
    <name type="scientific">Pseudorhodoferax soli</name>
    <dbReference type="NCBI Taxonomy" id="545864"/>
    <lineage>
        <taxon>Bacteria</taxon>
        <taxon>Pseudomonadati</taxon>
        <taxon>Pseudomonadota</taxon>
        <taxon>Betaproteobacteria</taxon>
        <taxon>Burkholderiales</taxon>
        <taxon>Comamonadaceae</taxon>
    </lineage>
</organism>
<name>A0A368XME4_9BURK</name>
<dbReference type="SMART" id="SM00421">
    <property type="entry name" value="HTH_LUXR"/>
    <property type="match status" value="1"/>
</dbReference>
<dbReference type="SUPFAM" id="SSF46894">
    <property type="entry name" value="C-terminal effector domain of the bipartite response regulators"/>
    <property type="match status" value="1"/>
</dbReference>
<dbReference type="InterPro" id="IPR036388">
    <property type="entry name" value="WH-like_DNA-bd_sf"/>
</dbReference>
<dbReference type="GO" id="GO:0003677">
    <property type="term" value="F:DNA binding"/>
    <property type="evidence" value="ECO:0007669"/>
    <property type="project" value="InterPro"/>
</dbReference>
<protein>
    <submittedName>
        <fullName evidence="2">LuxR family transcriptional regulator</fullName>
    </submittedName>
</protein>
<dbReference type="AlphaFoldDB" id="A0A368XME4"/>
<dbReference type="RefSeq" id="WP_114470724.1">
    <property type="nucleotide sequence ID" value="NZ_QPJK01000008.1"/>
</dbReference>
<dbReference type="EMBL" id="QPJK01000008">
    <property type="protein sequence ID" value="RCW68208.1"/>
    <property type="molecule type" value="Genomic_DNA"/>
</dbReference>
<dbReference type="Gene3D" id="1.10.10.10">
    <property type="entry name" value="Winged helix-like DNA-binding domain superfamily/Winged helix DNA-binding domain"/>
    <property type="match status" value="1"/>
</dbReference>
<gene>
    <name evidence="2" type="ORF">DES41_108390</name>
</gene>
<dbReference type="OrthoDB" id="5497412at2"/>
<evidence type="ECO:0000313" key="3">
    <source>
        <dbReference type="Proteomes" id="UP000252884"/>
    </source>
</evidence>
<proteinExistence type="predicted"/>